<dbReference type="AlphaFoldDB" id="A0A4V2MHJ2"/>
<sequence>MPRVTHEDDKVHITIPSFKVSKNMRFPDNTDKVSIQIQPVFFNLGKALGFRAPTQYIDLEKTQVMTAAQTFSYNFPVGSVCIFGLSLLFSSNRTTVNDKKFNPAGIFAASFKEGIADDTVPKGWYNTSFNITGTKDD</sequence>
<name>A0A4V2MHJ2_9SPHI</name>
<keyword evidence="2" id="KW-1185">Reference proteome</keyword>
<gene>
    <name evidence="1" type="ORF">EZ428_23235</name>
</gene>
<evidence type="ECO:0000313" key="1">
    <source>
        <dbReference type="EMBL" id="TCC86626.1"/>
    </source>
</evidence>
<comment type="caution">
    <text evidence="1">The sequence shown here is derived from an EMBL/GenBank/DDBJ whole genome shotgun (WGS) entry which is preliminary data.</text>
</comment>
<protein>
    <submittedName>
        <fullName evidence="1">Uncharacterized protein</fullName>
    </submittedName>
</protein>
<accession>A0A4V2MHJ2</accession>
<evidence type="ECO:0000313" key="2">
    <source>
        <dbReference type="Proteomes" id="UP000292884"/>
    </source>
</evidence>
<reference evidence="1 2" key="1">
    <citation type="submission" date="2019-02" db="EMBL/GenBank/DDBJ databases">
        <title>Pedobacter sp. RP-1-13 sp. nov., isolated from Arctic soil.</title>
        <authorList>
            <person name="Dahal R.H."/>
        </authorList>
    </citation>
    <scope>NUCLEOTIDE SEQUENCE [LARGE SCALE GENOMIC DNA]</scope>
    <source>
        <strain evidence="1 2">RP-1-13</strain>
    </source>
</reference>
<organism evidence="1 2">
    <name type="scientific">Pedobacter frigiditerrae</name>
    <dbReference type="NCBI Taxonomy" id="2530452"/>
    <lineage>
        <taxon>Bacteria</taxon>
        <taxon>Pseudomonadati</taxon>
        <taxon>Bacteroidota</taxon>
        <taxon>Sphingobacteriia</taxon>
        <taxon>Sphingobacteriales</taxon>
        <taxon>Sphingobacteriaceae</taxon>
        <taxon>Pedobacter</taxon>
    </lineage>
</organism>
<proteinExistence type="predicted"/>
<dbReference type="EMBL" id="SJSK01000009">
    <property type="protein sequence ID" value="TCC86626.1"/>
    <property type="molecule type" value="Genomic_DNA"/>
</dbReference>
<dbReference type="Proteomes" id="UP000292884">
    <property type="component" value="Unassembled WGS sequence"/>
</dbReference>